<keyword evidence="3" id="KW-1185">Reference proteome</keyword>
<organism evidence="2 3">
    <name type="scientific">Phaeodactylum tricornutum (strain CCAP 1055/1)</name>
    <dbReference type="NCBI Taxonomy" id="556484"/>
    <lineage>
        <taxon>Eukaryota</taxon>
        <taxon>Sar</taxon>
        <taxon>Stramenopiles</taxon>
        <taxon>Ochrophyta</taxon>
        <taxon>Bacillariophyta</taxon>
        <taxon>Bacillariophyceae</taxon>
        <taxon>Bacillariophycidae</taxon>
        <taxon>Naviculales</taxon>
        <taxon>Phaeodactylaceae</taxon>
        <taxon>Phaeodactylum</taxon>
    </lineage>
</organism>
<feature type="region of interest" description="Disordered" evidence="1">
    <location>
        <begin position="2578"/>
        <end position="2599"/>
    </location>
</feature>
<sequence>MLGDVDRVLQDFLRGGSPLRGHSPRSHVDPPTSSGLQYPNSNATTTPLIVVPSITPVREVYIPRPSNSGTDDETLLTKRGTVGLSNLLSLDAENCLIESGALVYDVIAEGLDPVSRQGDRQSGNSLTSTHNYTTDASTRSQQPQTSATVAAVDVSELYCRQKAEISRRQKTNVARQRVQEKKQKAYLELESFLSKLEHGRPMKGISTDREDDSTIAPRENLRNDASVTDDQVFQRVRQVLSSAEMSSRFNSLEPTFSSLSPLSRERMHRAALEKLLNDEEDSIAEPSRRNCKFLTETLPCVLPLPPRSRLRPSMPRATSPRLIRQDPPSIRAGSTLKPVVTPSIQPLPSPKIAIQVNSVLEDESTLTTGEDCSTRCEEKSHSQRRRSPSPRSRDARFRKMQAAKLGRVPRPRPEDTLLTSSRPCRLRPNTGRRSTRQNGGATLTSNRTSTGLGQYFSRAGHQSKRQQPGEAPNSTFQLQMMQAVKVSPTGLVKQSVCCNSQSTTAQESPKASSDCISVEEHKSLEVETVSSDTQEFSIQSCISIEQEMFKGTVEIQDRKCIAGSSFATTSRTINNKTHEKEVVLASKERSRLPLTIDTNEEVCRPIVLAKSAYEMPTPAKSFVIVNSTDVYGTPPAACVMRSSGDENDFEARGDSVGSCNHTNQLLSRKKRTQLESVTLATGNSSNTASEQHKCGDLLATLEKDADRLPIQSGSLPVTAMANPILSDCTIRAKNPNNVQLAKAFLPVASATISWPTKSGASPRQKDDTFETVLPQNSRTSVASFHPYETDDLFYLLDSATSQTSQTFAKESKAIGKVFAGRLRGKCIWQRKDAFFESPSRPATAESEDSAWNGCEPSGSKATVSTATSYCVPPWEAKVSEEQIADQALVGHVLSNTATNVALSGQASSNGESESVSVSASDPDTSTLQADCATINLQDVTDKLFTSDTKSVEMIEIDSADERICFRQLSGVIFENNFGSSTINHQLPWWRRAAWNGVRPQLQKDLNIVSAGLSGMGTLEGTHGSDPEVIVIDDPSLQSSVGLVEENWTFGPSANDATFVSGTSAIVSEPATMCNFPVLEIESSRDREDKSLQEREIAGMAHNEVIQSPELETHPSVTPENTPKSYSAVFSGFNAPPRAVPVRATPPTNVLKRMRGRGRCEGSLKALFGHSQAVRDDRSQSSSVWNSYGENFRFPGSDGSYSSDGVPCNMDDSLSPVYCHSNNEVLVCESEGTSVVQRSISSTDYDQFVVDMRKRQTSPSKPSILDTISRRADENLSIDESRRFSKENNRLARERRPRTITGDLSSLTKGERSADAACFTSEEEAQLTAGSSKSETIALSCNSVNQRSQGRAVAMKSKMSVDFESAPATQRLSRDARVPEVSRIVKNGDADEISILAFNYMEQKLEDTIVDKTAKLCEQPGALFYRPTINIFGAYDYLNESPVEPTIKSGSYERNEKISDISGANCVKGGSEATNESRSNIASLTPKAQVRSDERTITNDPAQALSVGDNSPVECVEVPEALQQGQAGVAPGVSSQHREKGNEAPDERLSSKAADYRRKSASDVDKITTISPTLVEDFERAEKLLNDTIRSFDYRDEKATICHPSRIAKNDSRASFLEGSSEVKKPLRANALQDEQSREVDVKEIIAISPSLVQEFEKAQNLLDATILSFGFSENQTKDLQLSKKWKHIDRKKRLNQKAKCPAKAASTGQCLSKEKESATLKSNTRAGITQIHKKPSFKTSKASQFGGLPPLGPRSNRHQPSLMVAAISSETPVIPQTKNTDCNLDSDEVENSDVTVLHSPQCEVIEACLDETERDPGKTGEEIEIIFVEDSFMSTDSFSYGELKGIVFDWIRKYPDPPQKDTICQDATKERRRNNPQRLFRNYHLCNDTSAASSRYASESKLKQEVISVVSFEDDFRETARRWYDASRVFRLSNKSNWTQNNDAKIGQMANIIRRPSNSKVYISQETCSAADPPGRTVEDFIERIDQRRHNSEHLDWSSSILHIPSDSQPNLFLPTLSPQESQPSEFCLKSIQNQGEEKEWDAEVWRMKRSQQVINVECQKLRSGLSKAHIQGQERMQNSADLEGKAFEYKSDRHSVDNAKIPSKSRIERARTLLASRSGPHRFSKFAARKASLRSSKNQEDHTATSITDSEKVFARTNRFGVEKQKIGASGVSELASTTMSNELFSSDLNMCNDPSKSRAHLTKVNCTSSIAAAARQHDDLDPVPKNVEFWRDDTNPLPTFMSEANGSMKGDRLDRTTKSIKSGLSAEETEIKTSSLLERDPQNISPCDTRSTLTIPLPEDLTKFLNRRDSDCGSSFTFRLLAGDSSMESSKKSYFSKRMATRNENRSVRESYESLEQRAKRLHAILSRGKRLLRSKMNNSPTTVEDEHKLINSPAEEKFDQHFEVPVRNERFNDFGSNSEDEGGKALQSLPSKLFVDIRSVTVPCKAETSRSQHSNPCRLSLRKKAKGPRESDRCIVNINPTSPDIVTTLPFTVRTTLPSQTYEHIRPPTSPRTKLLSRARHSILKARGSTKYSPMLPSTPPTPRDDVNHHVDSNAYENLVRAIQLRKTALGTNEKPDNAVVKYPSSPQGKTDLSNSISKSTDFIKVVPKRRLHKSSSRSLAQGLPHQAKELYKFAHRGSLLGEAMAKTIDNNSSHTATE</sequence>
<feature type="compositionally biased region" description="Polar residues" evidence="1">
    <location>
        <begin position="1471"/>
        <end position="1482"/>
    </location>
</feature>
<feature type="region of interest" description="Disordered" evidence="1">
    <location>
        <begin position="363"/>
        <end position="453"/>
    </location>
</feature>
<accession>B7G2Q7</accession>
<dbReference type="PaxDb" id="2850-Phatr47167"/>
<feature type="compositionally biased region" description="Polar residues" evidence="1">
    <location>
        <begin position="120"/>
        <end position="147"/>
    </location>
</feature>
<feature type="region of interest" description="Disordered" evidence="1">
    <location>
        <begin position="838"/>
        <end position="857"/>
    </location>
</feature>
<protein>
    <submittedName>
        <fullName evidence="2">Uncharacterized protein</fullName>
    </submittedName>
</protein>
<dbReference type="HOGENOM" id="CLU_227538_0_0_1"/>
<name>B7G2Q7_PHATC</name>
<evidence type="ECO:0000313" key="3">
    <source>
        <dbReference type="Proteomes" id="UP000000759"/>
    </source>
</evidence>
<dbReference type="InParanoid" id="B7G2Q7"/>
<dbReference type="RefSeq" id="XP_002181248.1">
    <property type="nucleotide sequence ID" value="XM_002181212.1"/>
</dbReference>
<dbReference type="GeneID" id="7201951"/>
<feature type="compositionally biased region" description="Polar residues" evidence="1">
    <location>
        <begin position="2588"/>
        <end position="2599"/>
    </location>
</feature>
<feature type="compositionally biased region" description="Basic and acidic residues" evidence="1">
    <location>
        <begin position="1535"/>
        <end position="1556"/>
    </location>
</feature>
<dbReference type="KEGG" id="pti:PHATRDRAFT_47167"/>
<feature type="compositionally biased region" description="Basic and acidic residues" evidence="1">
    <location>
        <begin position="372"/>
        <end position="381"/>
    </location>
</feature>
<feature type="region of interest" description="Disordered" evidence="1">
    <location>
        <begin position="114"/>
        <end position="147"/>
    </location>
</feature>
<dbReference type="EMBL" id="CM000614">
    <property type="protein sequence ID" value="EEC47171.1"/>
    <property type="molecule type" value="Genomic_DNA"/>
</dbReference>
<feature type="region of interest" description="Disordered" evidence="1">
    <location>
        <begin position="14"/>
        <end position="44"/>
    </location>
</feature>
<reference evidence="2 3" key="1">
    <citation type="journal article" date="2008" name="Nature">
        <title>The Phaeodactylum genome reveals the evolutionary history of diatom genomes.</title>
        <authorList>
            <person name="Bowler C."/>
            <person name="Allen A.E."/>
            <person name="Badger J.H."/>
            <person name="Grimwood J."/>
            <person name="Jabbari K."/>
            <person name="Kuo A."/>
            <person name="Maheswari U."/>
            <person name="Martens C."/>
            <person name="Maumus F."/>
            <person name="Otillar R.P."/>
            <person name="Rayko E."/>
            <person name="Salamov A."/>
            <person name="Vandepoele K."/>
            <person name="Beszteri B."/>
            <person name="Gruber A."/>
            <person name="Heijde M."/>
            <person name="Katinka M."/>
            <person name="Mock T."/>
            <person name="Valentin K."/>
            <person name="Verret F."/>
            <person name="Berges J.A."/>
            <person name="Brownlee C."/>
            <person name="Cadoret J.P."/>
            <person name="Chiovitti A."/>
            <person name="Choi C.J."/>
            <person name="Coesel S."/>
            <person name="De Martino A."/>
            <person name="Detter J.C."/>
            <person name="Durkin C."/>
            <person name="Falciatore A."/>
            <person name="Fournet J."/>
            <person name="Haruta M."/>
            <person name="Huysman M.J."/>
            <person name="Jenkins B.D."/>
            <person name="Jiroutova K."/>
            <person name="Jorgensen R.E."/>
            <person name="Joubert Y."/>
            <person name="Kaplan A."/>
            <person name="Kroger N."/>
            <person name="Kroth P.G."/>
            <person name="La Roche J."/>
            <person name="Lindquist E."/>
            <person name="Lommer M."/>
            <person name="Martin-Jezequel V."/>
            <person name="Lopez P.J."/>
            <person name="Lucas S."/>
            <person name="Mangogna M."/>
            <person name="McGinnis K."/>
            <person name="Medlin L.K."/>
            <person name="Montsant A."/>
            <person name="Oudot-Le Secq M.P."/>
            <person name="Napoli C."/>
            <person name="Obornik M."/>
            <person name="Parker M.S."/>
            <person name="Petit J.L."/>
            <person name="Porcel B.M."/>
            <person name="Poulsen N."/>
            <person name="Robison M."/>
            <person name="Rychlewski L."/>
            <person name="Rynearson T.A."/>
            <person name="Schmutz J."/>
            <person name="Shapiro H."/>
            <person name="Siaut M."/>
            <person name="Stanley M."/>
            <person name="Sussman M.R."/>
            <person name="Taylor A.R."/>
            <person name="Vardi A."/>
            <person name="von Dassow P."/>
            <person name="Vyverman W."/>
            <person name="Willis A."/>
            <person name="Wyrwicz L.S."/>
            <person name="Rokhsar D.S."/>
            <person name="Weissenbach J."/>
            <person name="Armbrust E.V."/>
            <person name="Green B.R."/>
            <person name="Van de Peer Y."/>
            <person name="Grigoriev I.V."/>
        </authorList>
    </citation>
    <scope>NUCLEOTIDE SEQUENCE [LARGE SCALE GENOMIC DNA]</scope>
    <source>
        <strain evidence="2 3">CCAP 1055/1</strain>
    </source>
</reference>
<dbReference type="Proteomes" id="UP000000759">
    <property type="component" value="Chromosome 12"/>
</dbReference>
<feature type="compositionally biased region" description="Polar residues" evidence="1">
    <location>
        <begin position="436"/>
        <end position="452"/>
    </location>
</feature>
<feature type="region of interest" description="Disordered" evidence="1">
    <location>
        <begin position="304"/>
        <end position="336"/>
    </location>
</feature>
<evidence type="ECO:0000313" key="2">
    <source>
        <dbReference type="EMBL" id="EEC47171.1"/>
    </source>
</evidence>
<proteinExistence type="predicted"/>
<evidence type="ECO:0000256" key="1">
    <source>
        <dbReference type="SAM" id="MobiDB-lite"/>
    </source>
</evidence>
<gene>
    <name evidence="2" type="ORF">PHATRDRAFT_47167</name>
</gene>
<feature type="compositionally biased region" description="Polar residues" evidence="1">
    <location>
        <begin position="31"/>
        <end position="44"/>
    </location>
</feature>
<feature type="region of interest" description="Disordered" evidence="1">
    <location>
        <begin position="1524"/>
        <end position="1556"/>
    </location>
</feature>
<reference evidence="3" key="2">
    <citation type="submission" date="2008-08" db="EMBL/GenBank/DDBJ databases">
        <authorList>
            <consortium name="Diatom Consortium"/>
            <person name="Grigoriev I."/>
            <person name="Grimwood J."/>
            <person name="Kuo A."/>
            <person name="Otillar R.P."/>
            <person name="Salamov A."/>
            <person name="Detter J.C."/>
            <person name="Lindquist E."/>
            <person name="Shapiro H."/>
            <person name="Lucas S."/>
            <person name="Glavina del Rio T."/>
            <person name="Pitluck S."/>
            <person name="Rokhsar D."/>
            <person name="Bowler C."/>
        </authorList>
    </citation>
    <scope>GENOME REANNOTATION</scope>
    <source>
        <strain evidence="3">CCAP 1055/1</strain>
    </source>
</reference>
<feature type="region of interest" description="Disordered" evidence="1">
    <location>
        <begin position="1467"/>
        <end position="1493"/>
    </location>
</feature>